<keyword evidence="3" id="KW-1185">Reference proteome</keyword>
<evidence type="ECO:0000313" key="3">
    <source>
        <dbReference type="Proteomes" id="UP000434957"/>
    </source>
</evidence>
<evidence type="ECO:0000256" key="1">
    <source>
        <dbReference type="SAM" id="MobiDB-lite"/>
    </source>
</evidence>
<protein>
    <submittedName>
        <fullName evidence="2">Uncharacterized protein</fullName>
    </submittedName>
</protein>
<gene>
    <name evidence="2" type="ORF">PR003_g901</name>
</gene>
<accession>A0A6A4G991</accession>
<proteinExistence type="predicted"/>
<feature type="region of interest" description="Disordered" evidence="1">
    <location>
        <begin position="1"/>
        <end position="32"/>
    </location>
</feature>
<name>A0A6A4G991_9STRA</name>
<reference evidence="2 3" key="1">
    <citation type="submission" date="2018-08" db="EMBL/GenBank/DDBJ databases">
        <title>Genomic investigation of the strawberry pathogen Phytophthora fragariae indicates pathogenicity is determined by transcriptional variation in three key races.</title>
        <authorList>
            <person name="Adams T.M."/>
            <person name="Armitage A.D."/>
            <person name="Sobczyk M.K."/>
            <person name="Bates H.J."/>
            <person name="Dunwell J.M."/>
            <person name="Nellist C.F."/>
            <person name="Harrison R.J."/>
        </authorList>
    </citation>
    <scope>NUCLEOTIDE SEQUENCE [LARGE SCALE GENOMIC DNA]</scope>
    <source>
        <strain evidence="2 3">SCRP333</strain>
    </source>
</reference>
<dbReference type="AlphaFoldDB" id="A0A6A4G991"/>
<evidence type="ECO:0000313" key="2">
    <source>
        <dbReference type="EMBL" id="KAE9359146.1"/>
    </source>
</evidence>
<feature type="compositionally biased region" description="Basic and acidic residues" evidence="1">
    <location>
        <begin position="1"/>
        <end position="19"/>
    </location>
</feature>
<organism evidence="2 3">
    <name type="scientific">Phytophthora rubi</name>
    <dbReference type="NCBI Taxonomy" id="129364"/>
    <lineage>
        <taxon>Eukaryota</taxon>
        <taxon>Sar</taxon>
        <taxon>Stramenopiles</taxon>
        <taxon>Oomycota</taxon>
        <taxon>Peronosporomycetes</taxon>
        <taxon>Peronosporales</taxon>
        <taxon>Peronosporaceae</taxon>
        <taxon>Phytophthora</taxon>
    </lineage>
</organism>
<comment type="caution">
    <text evidence="2">The sequence shown here is derived from an EMBL/GenBank/DDBJ whole genome shotgun (WGS) entry which is preliminary data.</text>
</comment>
<dbReference type="EMBL" id="QXFT01000022">
    <property type="protein sequence ID" value="KAE9359146.1"/>
    <property type="molecule type" value="Genomic_DNA"/>
</dbReference>
<dbReference type="Proteomes" id="UP000434957">
    <property type="component" value="Unassembled WGS sequence"/>
</dbReference>
<sequence length="32" mass="3706">MAREDSKVRRPRERFDDRSSSVNSSSLHALDT</sequence>